<evidence type="ECO:0000313" key="3">
    <source>
        <dbReference type="Proteomes" id="UP000054266"/>
    </source>
</evidence>
<keyword evidence="3" id="KW-1185">Reference proteome</keyword>
<organism evidence="2 3">
    <name type="scientific">Phialophora macrospora</name>
    <dbReference type="NCBI Taxonomy" id="1851006"/>
    <lineage>
        <taxon>Eukaryota</taxon>
        <taxon>Fungi</taxon>
        <taxon>Dikarya</taxon>
        <taxon>Ascomycota</taxon>
        <taxon>Pezizomycotina</taxon>
        <taxon>Eurotiomycetes</taxon>
        <taxon>Chaetothyriomycetidae</taxon>
        <taxon>Chaetothyriales</taxon>
        <taxon>Herpotrichiellaceae</taxon>
        <taxon>Phialophora</taxon>
    </lineage>
</organism>
<feature type="region of interest" description="Disordered" evidence="1">
    <location>
        <begin position="1"/>
        <end position="27"/>
    </location>
</feature>
<dbReference type="Proteomes" id="UP000054266">
    <property type="component" value="Unassembled WGS sequence"/>
</dbReference>
<dbReference type="EMBL" id="KN846956">
    <property type="protein sequence ID" value="KIW72881.1"/>
    <property type="molecule type" value="Genomic_DNA"/>
</dbReference>
<proteinExistence type="predicted"/>
<evidence type="ECO:0000313" key="2">
    <source>
        <dbReference type="EMBL" id="KIW72881.1"/>
    </source>
</evidence>
<feature type="compositionally biased region" description="Basic and acidic residues" evidence="1">
    <location>
        <begin position="1"/>
        <end position="12"/>
    </location>
</feature>
<evidence type="ECO:0000256" key="1">
    <source>
        <dbReference type="SAM" id="MobiDB-lite"/>
    </source>
</evidence>
<name>A0A0D2D5L2_9EURO</name>
<dbReference type="HOGENOM" id="CLU_1496006_0_0_1"/>
<dbReference type="AlphaFoldDB" id="A0A0D2D5L2"/>
<protein>
    <submittedName>
        <fullName evidence="2">Uncharacterized protein</fullName>
    </submittedName>
</protein>
<reference evidence="2 3" key="1">
    <citation type="submission" date="2015-01" db="EMBL/GenBank/DDBJ databases">
        <title>The Genome Sequence of Capronia semiimmersa CBS27337.</title>
        <authorList>
            <consortium name="The Broad Institute Genomics Platform"/>
            <person name="Cuomo C."/>
            <person name="de Hoog S."/>
            <person name="Gorbushina A."/>
            <person name="Stielow B."/>
            <person name="Teixiera M."/>
            <person name="Abouelleil A."/>
            <person name="Chapman S.B."/>
            <person name="Priest M."/>
            <person name="Young S.K."/>
            <person name="Wortman J."/>
            <person name="Nusbaum C."/>
            <person name="Birren B."/>
        </authorList>
    </citation>
    <scope>NUCLEOTIDE SEQUENCE [LARGE SCALE GENOMIC DNA]</scope>
    <source>
        <strain evidence="2 3">CBS 27337</strain>
    </source>
</reference>
<sequence length="180" mass="20118">MAPEEESRRDEGEPQPSNIDMGSESAFAERGARSLMDMCLASLSQQMVEQQEQNDAPENRYDRQQDIVGAQLQELEDHFGDSQTGWSPLRKVIRECGISMVTRLIKTGALTEKTATALALPLRLRPFLLDFVGAVLEALVKAPPHLVDPGHKFDNLPSMDMVLSQDGQPYDMWTTRLSCQ</sequence>
<accession>A0A0D2D5L2</accession>
<gene>
    <name evidence="2" type="ORF">PV04_01042</name>
</gene>